<evidence type="ECO:0000313" key="12">
    <source>
        <dbReference type="Proteomes" id="UP000250443"/>
    </source>
</evidence>
<keyword evidence="6 9" id="KW-0472">Membrane</keyword>
<sequence length="606" mass="66628">MSNNLNTSSHPTPGTPQVRKRRFSVSLVWLVPIVAGLVGLSMVVNSWLRAGPQVVVSFQTAEGLEANKTQVKYKNVVIGTVTRIALSEDRTHVNATINLDEAAQPFTREDTQYWVVRPRIGANGVSGVDTLLSGAFIGADAGRSELTRSKFVGQETPPAVTYGEKGKRFTLHADDLGSLDIGSPVYYRRVQVGQVIGYSLTPASQTLSHDFSQSNEEPSYYLDNGGNLIGNEVSRKNRDNDQIPKQTSDKRGVDIEIFVNTPNDVFVTDDTRFWNASGIDVSVDAAGLRVNTQTISSILAGGIAFLEPNYSPDAKPAPAKHTFTLYENQETAFAPPSGEPTHFRMRFDSSLRGLTVNAPVEFLGVKVGRVVSVELDYDPKSQSFPSNVDILIYPQRLGSAYAKMVAQIGDGENDKQIALLMKRLVDRGLRAQARTGNVLTGQLYIALDFDQKAPLVRFDPSRRPLQIPTVPGSFDKLQEQLQAMVEKLSKLPIDSIANNLNGSLAELRETMRQVNGEVLPQMRGTLDELQNTLKTANETLDEDSPARQQVIQAMDEVQRTARSVRVLTDYLSRHPESLIRGRTKDAAPGFYEGNGSSQNFGQEYQP</sequence>
<comment type="subcellular location">
    <subcellularLocation>
        <location evidence="1">Cell inner membrane</location>
    </subcellularLocation>
</comment>
<proteinExistence type="predicted"/>
<feature type="domain" description="Mce/MlaD" evidence="10">
    <location>
        <begin position="51"/>
        <end position="138"/>
    </location>
</feature>
<feature type="coiled-coil region" evidence="7">
    <location>
        <begin position="497"/>
        <end position="539"/>
    </location>
</feature>
<evidence type="ECO:0000259" key="10">
    <source>
        <dbReference type="Pfam" id="PF02470"/>
    </source>
</evidence>
<feature type="domain" description="Mce/MlaD" evidence="10">
    <location>
        <begin position="341"/>
        <end position="449"/>
    </location>
</feature>
<keyword evidence="7" id="KW-0175">Coiled coil</keyword>
<evidence type="ECO:0000256" key="6">
    <source>
        <dbReference type="ARBA" id="ARBA00023136"/>
    </source>
</evidence>
<feature type="region of interest" description="Disordered" evidence="8">
    <location>
        <begin position="582"/>
        <end position="606"/>
    </location>
</feature>
<feature type="transmembrane region" description="Helical" evidence="9">
    <location>
        <begin position="27"/>
        <end position="48"/>
    </location>
</feature>
<gene>
    <name evidence="11" type="ORF">NCTC11842_00304</name>
</gene>
<dbReference type="PANTHER" id="PTHR30462:SF0">
    <property type="entry name" value="INTERMEMBRANE TRANSPORT PROTEIN YEBT"/>
    <property type="match status" value="1"/>
</dbReference>
<keyword evidence="4 9" id="KW-0812">Transmembrane</keyword>
<evidence type="ECO:0000256" key="4">
    <source>
        <dbReference type="ARBA" id="ARBA00022692"/>
    </source>
</evidence>
<protein>
    <submittedName>
        <fullName evidence="11">PqiB family protein</fullName>
    </submittedName>
</protein>
<feature type="domain" description="Mce/MlaD" evidence="10">
    <location>
        <begin position="166"/>
        <end position="206"/>
    </location>
</feature>
<evidence type="ECO:0000256" key="8">
    <source>
        <dbReference type="SAM" id="MobiDB-lite"/>
    </source>
</evidence>
<dbReference type="Pfam" id="PF02470">
    <property type="entry name" value="MlaD"/>
    <property type="match status" value="3"/>
</dbReference>
<dbReference type="RefSeq" id="WP_245960684.1">
    <property type="nucleotide sequence ID" value="NZ_UAUF01000002.1"/>
</dbReference>
<dbReference type="PANTHER" id="PTHR30462">
    <property type="entry name" value="INTERMEMBRANE TRANSPORT PROTEIN PQIB-RELATED"/>
    <property type="match status" value="1"/>
</dbReference>
<feature type="compositionally biased region" description="Polar residues" evidence="8">
    <location>
        <begin position="594"/>
        <end position="606"/>
    </location>
</feature>
<evidence type="ECO:0000256" key="3">
    <source>
        <dbReference type="ARBA" id="ARBA00022519"/>
    </source>
</evidence>
<evidence type="ECO:0000256" key="2">
    <source>
        <dbReference type="ARBA" id="ARBA00022475"/>
    </source>
</evidence>
<dbReference type="InterPro" id="IPR003399">
    <property type="entry name" value="Mce/MlaD"/>
</dbReference>
<keyword evidence="2" id="KW-1003">Cell membrane</keyword>
<name>A0A2X2DWP6_PSELU</name>
<evidence type="ECO:0000256" key="7">
    <source>
        <dbReference type="SAM" id="Coils"/>
    </source>
</evidence>
<dbReference type="GO" id="GO:0005886">
    <property type="term" value="C:plasma membrane"/>
    <property type="evidence" value="ECO:0007669"/>
    <property type="project" value="UniProtKB-SubCell"/>
</dbReference>
<dbReference type="EMBL" id="UAUF01000002">
    <property type="protein sequence ID" value="SPZ00159.1"/>
    <property type="molecule type" value="Genomic_DNA"/>
</dbReference>
<evidence type="ECO:0000313" key="11">
    <source>
        <dbReference type="EMBL" id="SPZ00159.1"/>
    </source>
</evidence>
<keyword evidence="5 9" id="KW-1133">Transmembrane helix</keyword>
<evidence type="ECO:0000256" key="9">
    <source>
        <dbReference type="SAM" id="Phobius"/>
    </source>
</evidence>
<keyword evidence="3" id="KW-0997">Cell inner membrane</keyword>
<dbReference type="Proteomes" id="UP000250443">
    <property type="component" value="Unassembled WGS sequence"/>
</dbReference>
<evidence type="ECO:0000256" key="1">
    <source>
        <dbReference type="ARBA" id="ARBA00004533"/>
    </source>
</evidence>
<organism evidence="11 12">
    <name type="scientific">Pseudomonas luteola</name>
    <dbReference type="NCBI Taxonomy" id="47886"/>
    <lineage>
        <taxon>Bacteria</taxon>
        <taxon>Pseudomonadati</taxon>
        <taxon>Pseudomonadota</taxon>
        <taxon>Gammaproteobacteria</taxon>
        <taxon>Pseudomonadales</taxon>
        <taxon>Pseudomonadaceae</taxon>
        <taxon>Pseudomonas</taxon>
    </lineage>
</organism>
<evidence type="ECO:0000256" key="5">
    <source>
        <dbReference type="ARBA" id="ARBA00022989"/>
    </source>
</evidence>
<accession>A0A2X2DWP6</accession>
<dbReference type="InterPro" id="IPR051800">
    <property type="entry name" value="PqiA-PqiB_transport"/>
</dbReference>
<dbReference type="AlphaFoldDB" id="A0A2X2DWP6"/>
<reference evidence="11 12" key="1">
    <citation type="submission" date="2018-06" db="EMBL/GenBank/DDBJ databases">
        <authorList>
            <consortium name="Pathogen Informatics"/>
            <person name="Doyle S."/>
        </authorList>
    </citation>
    <scope>NUCLEOTIDE SEQUENCE [LARGE SCALE GENOMIC DNA]</scope>
    <source>
        <strain evidence="11 12">NCTC11842</strain>
    </source>
</reference>